<reference evidence="1 2" key="1">
    <citation type="submission" date="2018-06" db="EMBL/GenBank/DDBJ databases">
        <title>Sphaerisporangium craniellae sp. nov., isolated from a marine sponge in the South China Sea.</title>
        <authorList>
            <person name="Li L."/>
        </authorList>
    </citation>
    <scope>NUCLEOTIDE SEQUENCE [LARGE SCALE GENOMIC DNA]</scope>
    <source>
        <strain evidence="1 2">CCTCC AA 208026</strain>
    </source>
</reference>
<accession>A0A367FNX8</accession>
<name>A0A367FNX8_9ACTN</name>
<comment type="caution">
    <text evidence="1">The sequence shown here is derived from an EMBL/GenBank/DDBJ whole genome shotgun (WGS) entry which is preliminary data.</text>
</comment>
<organism evidence="1 2">
    <name type="scientific">Sphaerisporangium album</name>
    <dbReference type="NCBI Taxonomy" id="509200"/>
    <lineage>
        <taxon>Bacteria</taxon>
        <taxon>Bacillati</taxon>
        <taxon>Actinomycetota</taxon>
        <taxon>Actinomycetes</taxon>
        <taxon>Streptosporangiales</taxon>
        <taxon>Streptosporangiaceae</taxon>
        <taxon>Sphaerisporangium</taxon>
    </lineage>
</organism>
<proteinExistence type="predicted"/>
<sequence>MYEIRDELGNVLDAPATVPLAEQALEELCAQAHAQAVANGEGADDLWVRLRVVDAHGQTVMFRYYNPDPGKPYVPLNRENL</sequence>
<protein>
    <submittedName>
        <fullName evidence="1">Uncharacterized protein</fullName>
    </submittedName>
</protein>
<evidence type="ECO:0000313" key="2">
    <source>
        <dbReference type="Proteomes" id="UP000253094"/>
    </source>
</evidence>
<dbReference type="Proteomes" id="UP000253094">
    <property type="component" value="Unassembled WGS sequence"/>
</dbReference>
<dbReference type="OrthoDB" id="3549474at2"/>
<dbReference type="RefSeq" id="WP_114027559.1">
    <property type="nucleotide sequence ID" value="NZ_QOIL01000003.1"/>
</dbReference>
<dbReference type="EMBL" id="QOIL01000003">
    <property type="protein sequence ID" value="RCG31944.1"/>
    <property type="molecule type" value="Genomic_DNA"/>
</dbReference>
<evidence type="ECO:0000313" key="1">
    <source>
        <dbReference type="EMBL" id="RCG31944.1"/>
    </source>
</evidence>
<dbReference type="AlphaFoldDB" id="A0A367FNX8"/>
<keyword evidence="2" id="KW-1185">Reference proteome</keyword>
<gene>
    <name evidence="1" type="ORF">DQ384_05220</name>
</gene>